<dbReference type="GO" id="GO:0006412">
    <property type="term" value="P:translation"/>
    <property type="evidence" value="ECO:0007669"/>
    <property type="project" value="InterPro"/>
</dbReference>
<dbReference type="GO" id="GO:0015935">
    <property type="term" value="C:small ribosomal subunit"/>
    <property type="evidence" value="ECO:0000318"/>
    <property type="project" value="GO_Central"/>
</dbReference>
<evidence type="ECO:0000256" key="3">
    <source>
        <dbReference type="ARBA" id="ARBA00023274"/>
    </source>
</evidence>
<dbReference type="STRING" id="3847.A0A0R0J4C2"/>
<name>A0A0R0J4C2_SOYBN</name>
<reference evidence="4 5" key="1">
    <citation type="journal article" date="2010" name="Nature">
        <title>Genome sequence of the palaeopolyploid soybean.</title>
        <authorList>
            <person name="Schmutz J."/>
            <person name="Cannon S.B."/>
            <person name="Schlueter J."/>
            <person name="Ma J."/>
            <person name="Mitros T."/>
            <person name="Nelson W."/>
            <person name="Hyten D.L."/>
            <person name="Song Q."/>
            <person name="Thelen J.J."/>
            <person name="Cheng J."/>
            <person name="Xu D."/>
            <person name="Hellsten U."/>
            <person name="May G.D."/>
            <person name="Yu Y."/>
            <person name="Sakurai T."/>
            <person name="Umezawa T."/>
            <person name="Bhattacharyya M.K."/>
            <person name="Sandhu D."/>
            <person name="Valliyodan B."/>
            <person name="Lindquist E."/>
            <person name="Peto M."/>
            <person name="Grant D."/>
            <person name="Shu S."/>
            <person name="Goodstein D."/>
            <person name="Barry K."/>
            <person name="Futrell-Griggs M."/>
            <person name="Abernathy B."/>
            <person name="Du J."/>
            <person name="Tian Z."/>
            <person name="Zhu L."/>
            <person name="Gill N."/>
            <person name="Joshi T."/>
            <person name="Libault M."/>
            <person name="Sethuraman A."/>
            <person name="Zhang X.-C."/>
            <person name="Shinozaki K."/>
            <person name="Nguyen H.T."/>
            <person name="Wing R.A."/>
            <person name="Cregan P."/>
            <person name="Specht J."/>
            <person name="Grimwood J."/>
            <person name="Rokhsar D."/>
            <person name="Stacey G."/>
            <person name="Shoemaker R.C."/>
            <person name="Jackson S.A."/>
        </authorList>
    </citation>
    <scope>NUCLEOTIDE SEQUENCE</scope>
    <source>
        <strain evidence="5">cv. Williams 82</strain>
        <tissue evidence="4">Callus</tissue>
    </source>
</reference>
<dbReference type="SUPFAM" id="SSF46946">
    <property type="entry name" value="S13-like H2TH domain"/>
    <property type="match status" value="1"/>
</dbReference>
<evidence type="ECO:0000313" key="5">
    <source>
        <dbReference type="EnsemblPlants" id="KRH49612"/>
    </source>
</evidence>
<dbReference type="InterPro" id="IPR001892">
    <property type="entry name" value="Ribosomal_uS13"/>
</dbReference>
<dbReference type="EnsemblPlants" id="KRH49612">
    <property type="protein sequence ID" value="KRH49612"/>
    <property type="gene ID" value="GLYMA_07G168000"/>
</dbReference>
<dbReference type="InParanoid" id="A0A0R0J4C2"/>
<evidence type="ECO:0000256" key="2">
    <source>
        <dbReference type="ARBA" id="ARBA00022980"/>
    </source>
</evidence>
<reference evidence="4" key="3">
    <citation type="submission" date="2018-07" db="EMBL/GenBank/DDBJ databases">
        <title>WGS assembly of Glycine max.</title>
        <authorList>
            <person name="Schmutz J."/>
            <person name="Cannon S."/>
            <person name="Schlueter J."/>
            <person name="Ma J."/>
            <person name="Mitros T."/>
            <person name="Nelson W."/>
            <person name="Hyten D."/>
            <person name="Song Q."/>
            <person name="Thelen J."/>
            <person name="Cheng J."/>
            <person name="Xu D."/>
            <person name="Hellsten U."/>
            <person name="May G."/>
            <person name="Yu Y."/>
            <person name="Sakurai T."/>
            <person name="Umezawa T."/>
            <person name="Bhattacharyya M."/>
            <person name="Sandhu D."/>
            <person name="Valliyodan B."/>
            <person name="Lindquist E."/>
            <person name="Peto M."/>
            <person name="Grant D."/>
            <person name="Shu S."/>
            <person name="Goodstein D."/>
            <person name="Barry K."/>
            <person name="Futrell-Griggs M."/>
            <person name="Abernathy B."/>
            <person name="Du J."/>
            <person name="Tian Z."/>
            <person name="Zhu L."/>
            <person name="Gill N."/>
            <person name="Joshi T."/>
            <person name="Libault M."/>
            <person name="Sethuraman A."/>
            <person name="Zhang X."/>
            <person name="Shinozaki K."/>
            <person name="Nguyen H."/>
            <person name="Wing R."/>
            <person name="Cregan P."/>
            <person name="Specht J."/>
            <person name="Grimwood J."/>
            <person name="Rokhsar D."/>
            <person name="Stacey G."/>
            <person name="Shoemaker R."/>
            <person name="Jackson S."/>
        </authorList>
    </citation>
    <scope>NUCLEOTIDE SEQUENCE</scope>
    <source>
        <tissue evidence="4">Callus</tissue>
    </source>
</reference>
<dbReference type="EMBL" id="CM000840">
    <property type="protein sequence ID" value="KRH49612.1"/>
    <property type="molecule type" value="Genomic_DNA"/>
</dbReference>
<dbReference type="PANTHER" id="PTHR10871">
    <property type="entry name" value="30S RIBOSOMAL PROTEIN S13/40S RIBOSOMAL PROTEIN S18"/>
    <property type="match status" value="1"/>
</dbReference>
<accession>A0A0R0J4C2</accession>
<keyword evidence="6" id="KW-1185">Reference proteome</keyword>
<sequence>MSWTLYPTSWILHCVHCAATPRESHFKWFCLQSLVVNEYFQHILRVLNTNVDGKQKIMFALTSIKGIGRQFTNICSKIANVDMNKRNDHVISCYFLIGSLRVRGQHTKTTGRRDKTVGVSKKH</sequence>
<dbReference type="InterPro" id="IPR010979">
    <property type="entry name" value="Ribosomal_uS13-like_H2TH"/>
</dbReference>
<dbReference type="Gene3D" id="1.10.8.50">
    <property type="match status" value="1"/>
</dbReference>
<evidence type="ECO:0000256" key="1">
    <source>
        <dbReference type="ARBA" id="ARBA00008080"/>
    </source>
</evidence>
<dbReference type="PANTHER" id="PTHR10871:SF43">
    <property type="entry name" value="40S RIBOSOMAL PROTEIN S18"/>
    <property type="match status" value="1"/>
</dbReference>
<dbReference type="GO" id="GO:0003723">
    <property type="term" value="F:RNA binding"/>
    <property type="evidence" value="ECO:0007669"/>
    <property type="project" value="InterPro"/>
</dbReference>
<organism evidence="4">
    <name type="scientific">Glycine max</name>
    <name type="common">Soybean</name>
    <name type="synonym">Glycine hispida</name>
    <dbReference type="NCBI Taxonomy" id="3847"/>
    <lineage>
        <taxon>Eukaryota</taxon>
        <taxon>Viridiplantae</taxon>
        <taxon>Streptophyta</taxon>
        <taxon>Embryophyta</taxon>
        <taxon>Tracheophyta</taxon>
        <taxon>Spermatophyta</taxon>
        <taxon>Magnoliopsida</taxon>
        <taxon>eudicotyledons</taxon>
        <taxon>Gunneridae</taxon>
        <taxon>Pentapetalae</taxon>
        <taxon>rosids</taxon>
        <taxon>fabids</taxon>
        <taxon>Fabales</taxon>
        <taxon>Fabaceae</taxon>
        <taxon>Papilionoideae</taxon>
        <taxon>50 kb inversion clade</taxon>
        <taxon>NPAAA clade</taxon>
        <taxon>indigoferoid/millettioid clade</taxon>
        <taxon>Phaseoleae</taxon>
        <taxon>Glycine</taxon>
        <taxon>Glycine subgen. Soja</taxon>
    </lineage>
</organism>
<keyword evidence="2" id="KW-0689">Ribosomal protein</keyword>
<dbReference type="Proteomes" id="UP000008827">
    <property type="component" value="Chromosome 7"/>
</dbReference>
<gene>
    <name evidence="4" type="ORF">GLYMA_07G168000</name>
</gene>
<dbReference type="GO" id="GO:0005829">
    <property type="term" value="C:cytosol"/>
    <property type="evidence" value="ECO:0000318"/>
    <property type="project" value="GO_Central"/>
</dbReference>
<evidence type="ECO:0000313" key="6">
    <source>
        <dbReference type="Proteomes" id="UP000008827"/>
    </source>
</evidence>
<dbReference type="PROSITE" id="PS50159">
    <property type="entry name" value="RIBOSOMAL_S13_2"/>
    <property type="match status" value="1"/>
</dbReference>
<dbReference type="GO" id="GO:0003735">
    <property type="term" value="F:structural constituent of ribosome"/>
    <property type="evidence" value="ECO:0007669"/>
    <property type="project" value="InterPro"/>
</dbReference>
<keyword evidence="3" id="KW-0687">Ribonucleoprotein</keyword>
<evidence type="ECO:0000313" key="4">
    <source>
        <dbReference type="EMBL" id="KRH49612.1"/>
    </source>
</evidence>
<comment type="similarity">
    <text evidence="1">Belongs to the universal ribosomal protein uS13 family.</text>
</comment>
<protein>
    <recommendedName>
        <fullName evidence="7">40S ribosomal protein S18</fullName>
    </recommendedName>
</protein>
<dbReference type="AlphaFoldDB" id="A0A0R0J4C2"/>
<proteinExistence type="inferred from homology"/>
<dbReference type="Gramene" id="KRH49612">
    <property type="protein sequence ID" value="KRH49612"/>
    <property type="gene ID" value="GLYMA_07G168000"/>
</dbReference>
<reference evidence="5" key="2">
    <citation type="submission" date="2018-02" db="UniProtKB">
        <authorList>
            <consortium name="EnsemblPlants"/>
        </authorList>
    </citation>
    <scope>IDENTIFICATION</scope>
    <source>
        <strain evidence="5">Williams 82</strain>
    </source>
</reference>
<evidence type="ECO:0008006" key="7">
    <source>
        <dbReference type="Google" id="ProtNLM"/>
    </source>
</evidence>
<dbReference type="Pfam" id="PF00416">
    <property type="entry name" value="Ribosomal_S13"/>
    <property type="match status" value="1"/>
</dbReference>